<evidence type="ECO:0000256" key="2">
    <source>
        <dbReference type="SAM" id="Phobius"/>
    </source>
</evidence>
<dbReference type="OrthoDB" id="75355at2759"/>
<feature type="transmembrane region" description="Helical" evidence="2">
    <location>
        <begin position="21"/>
        <end position="48"/>
    </location>
</feature>
<dbReference type="GeneID" id="20815146"/>
<reference evidence="3" key="1">
    <citation type="submission" date="2013-12" db="EMBL/GenBank/DDBJ databases">
        <title>The Genome Sequence of Aphanomyces astaci APO3.</title>
        <authorList>
            <consortium name="The Broad Institute Genomics Platform"/>
            <person name="Russ C."/>
            <person name="Tyler B."/>
            <person name="van West P."/>
            <person name="Dieguez-Uribeondo J."/>
            <person name="Young S.K."/>
            <person name="Zeng Q."/>
            <person name="Gargeya S."/>
            <person name="Fitzgerald M."/>
            <person name="Abouelleil A."/>
            <person name="Alvarado L."/>
            <person name="Chapman S.B."/>
            <person name="Gainer-Dewar J."/>
            <person name="Goldberg J."/>
            <person name="Griggs A."/>
            <person name="Gujja S."/>
            <person name="Hansen M."/>
            <person name="Howarth C."/>
            <person name="Imamovic A."/>
            <person name="Ireland A."/>
            <person name="Larimer J."/>
            <person name="McCowan C."/>
            <person name="Murphy C."/>
            <person name="Pearson M."/>
            <person name="Poon T.W."/>
            <person name="Priest M."/>
            <person name="Roberts A."/>
            <person name="Saif S."/>
            <person name="Shea T."/>
            <person name="Sykes S."/>
            <person name="Wortman J."/>
            <person name="Nusbaum C."/>
            <person name="Birren B."/>
        </authorList>
    </citation>
    <scope>NUCLEOTIDE SEQUENCE [LARGE SCALE GENOMIC DNA]</scope>
    <source>
        <strain evidence="3">APO3</strain>
    </source>
</reference>
<feature type="transmembrane region" description="Helical" evidence="2">
    <location>
        <begin position="492"/>
        <end position="513"/>
    </location>
</feature>
<dbReference type="AlphaFoldDB" id="W4FYI2"/>
<feature type="transmembrane region" description="Helical" evidence="2">
    <location>
        <begin position="433"/>
        <end position="454"/>
    </location>
</feature>
<evidence type="ECO:0000313" key="3">
    <source>
        <dbReference type="EMBL" id="ETV71723.1"/>
    </source>
</evidence>
<keyword evidence="2" id="KW-1133">Transmembrane helix</keyword>
<keyword evidence="2" id="KW-0812">Transmembrane</keyword>
<feature type="transmembrane region" description="Helical" evidence="2">
    <location>
        <begin position="291"/>
        <end position="308"/>
    </location>
</feature>
<feature type="compositionally biased region" description="Polar residues" evidence="1">
    <location>
        <begin position="601"/>
        <end position="615"/>
    </location>
</feature>
<proteinExistence type="predicted"/>
<gene>
    <name evidence="3" type="ORF">H257_13150</name>
</gene>
<keyword evidence="2" id="KW-0472">Membrane</keyword>
<sequence length="663" mass="73979">MGRRSSKSHLQALPTMLRDTKMGYIMIAYGPSALKVLVSAMCVLLVSVDVTFNNWELNQVLGNGNALLTPLLNTQSSDDLPKMYSFPRGMSLDTASTVGVFMLNYTIQKISIRDDTIYTLTADSFLIDNPANDICGILKQSYPVAENSGVGSSMKLGVIKDGIQYVRGIALTNIFNGLGTMAPAGTRADDLIALGYTPARTETDMRLTTAVVVPPIGTTAYANVSMYRFYPRAFCTGCEPVSELGLDVCTLAMSYNATTRSLVVQSSKAIYGQDHVMGFILDRTATTKGSLYVRGFCVLFVMVAYATSQKTVRWTDGATLTSWYNKLSYMISPTLLRYPCHTFDFSYFCFNSDVFVVGYVAAVLLDEKACNIYSRAMFSWFKNTSTNSTNSWVFVRILAMNFRWMWLNCLLIKFVKFVANYTTATRYTGRNFIVGYFNFSSPTFVYIAGLFFVARNNFLDYGLMDKVTLLSTTQSLEGISVNFFTSALLRGYPSLVLFMLINLFVILTVDLLVNRKWWRLVSQNSLGRQHMFNSTSIIADSGCNFVELKEYDNPVLLISVRSLCTIQWFLTSQTIRFGLPEHPSTFRDMTSKGASTRHKSMTLSKSNAGNASQGEFEPVSNSELLMVSQDEDGYIHLYNALKTEVQALSMEVKVLADSKYQLA</sequence>
<evidence type="ECO:0000256" key="1">
    <source>
        <dbReference type="SAM" id="MobiDB-lite"/>
    </source>
</evidence>
<organism evidence="3">
    <name type="scientific">Aphanomyces astaci</name>
    <name type="common">Crayfish plague agent</name>
    <dbReference type="NCBI Taxonomy" id="112090"/>
    <lineage>
        <taxon>Eukaryota</taxon>
        <taxon>Sar</taxon>
        <taxon>Stramenopiles</taxon>
        <taxon>Oomycota</taxon>
        <taxon>Saprolegniomycetes</taxon>
        <taxon>Saprolegniales</taxon>
        <taxon>Verrucalvaceae</taxon>
        <taxon>Aphanomyces</taxon>
    </lineage>
</organism>
<dbReference type="EMBL" id="KI913158">
    <property type="protein sequence ID" value="ETV71723.1"/>
    <property type="molecule type" value="Genomic_DNA"/>
</dbReference>
<feature type="region of interest" description="Disordered" evidence="1">
    <location>
        <begin position="589"/>
        <end position="615"/>
    </location>
</feature>
<protein>
    <submittedName>
        <fullName evidence="3">Uncharacterized protein</fullName>
    </submittedName>
</protein>
<accession>W4FYI2</accession>
<name>W4FYI2_APHAT</name>
<dbReference type="VEuPathDB" id="FungiDB:H257_13150"/>
<dbReference type="RefSeq" id="XP_009838911.1">
    <property type="nucleotide sequence ID" value="XM_009840609.1"/>
</dbReference>